<dbReference type="PANTHER" id="PTHR46743:SF2">
    <property type="entry name" value="TEICHOIC ACIDS EXPORT ATP-BINDING PROTEIN TAGH"/>
    <property type="match status" value="1"/>
</dbReference>
<dbReference type="InterPro" id="IPR017871">
    <property type="entry name" value="ABC_transporter-like_CS"/>
</dbReference>
<comment type="similarity">
    <text evidence="1">Belongs to the ABC transporter superfamily.</text>
</comment>
<name>A0A2N2F3A1_9BACT</name>
<dbReference type="EMBL" id="PHAO01000001">
    <property type="protein sequence ID" value="PKN02633.1"/>
    <property type="molecule type" value="Genomic_DNA"/>
</dbReference>
<dbReference type="Gene3D" id="3.40.50.300">
    <property type="entry name" value="P-loop containing nucleotide triphosphate hydrolases"/>
    <property type="match status" value="1"/>
</dbReference>
<keyword evidence="4" id="KW-0067">ATP-binding</keyword>
<dbReference type="PROSITE" id="PS00211">
    <property type="entry name" value="ABC_TRANSPORTER_1"/>
    <property type="match status" value="1"/>
</dbReference>
<gene>
    <name evidence="6" type="ORF">CVU76_01175</name>
</gene>
<feature type="domain" description="ABC transporter" evidence="5">
    <location>
        <begin position="7"/>
        <end position="244"/>
    </location>
</feature>
<dbReference type="SMART" id="SM00382">
    <property type="entry name" value="AAA"/>
    <property type="match status" value="1"/>
</dbReference>
<reference evidence="6 7" key="1">
    <citation type="journal article" date="2017" name="ISME J.">
        <title>Potential for microbial H2 and metal transformations associated with novel bacteria and archaea in deep terrestrial subsurface sediments.</title>
        <authorList>
            <person name="Hernsdorf A.W."/>
            <person name="Amano Y."/>
            <person name="Miyakawa K."/>
            <person name="Ise K."/>
            <person name="Suzuki Y."/>
            <person name="Anantharaman K."/>
            <person name="Probst A."/>
            <person name="Burstein D."/>
            <person name="Thomas B.C."/>
            <person name="Banfield J.F."/>
        </authorList>
    </citation>
    <scope>NUCLEOTIDE SEQUENCE [LARGE SCALE GENOMIC DNA]</scope>
    <source>
        <strain evidence="6">HGW-Dojkabacteria-1</strain>
    </source>
</reference>
<evidence type="ECO:0000313" key="6">
    <source>
        <dbReference type="EMBL" id="PKN02633.1"/>
    </source>
</evidence>
<protein>
    <recommendedName>
        <fullName evidence="5">ABC transporter domain-containing protein</fullName>
    </recommendedName>
</protein>
<dbReference type="GO" id="GO:0016020">
    <property type="term" value="C:membrane"/>
    <property type="evidence" value="ECO:0007669"/>
    <property type="project" value="InterPro"/>
</dbReference>
<dbReference type="InterPro" id="IPR003439">
    <property type="entry name" value="ABC_transporter-like_ATP-bd"/>
</dbReference>
<dbReference type="GO" id="GO:0016887">
    <property type="term" value="F:ATP hydrolysis activity"/>
    <property type="evidence" value="ECO:0007669"/>
    <property type="project" value="InterPro"/>
</dbReference>
<comment type="caution">
    <text evidence="6">The sequence shown here is derived from an EMBL/GenBank/DDBJ whole genome shotgun (WGS) entry which is preliminary data.</text>
</comment>
<evidence type="ECO:0000256" key="2">
    <source>
        <dbReference type="ARBA" id="ARBA00022448"/>
    </source>
</evidence>
<organism evidence="6 7">
    <name type="scientific">Candidatus Dojkabacteria bacterium HGW-Dojkabacteria-1</name>
    <dbReference type="NCBI Taxonomy" id="2013761"/>
    <lineage>
        <taxon>Bacteria</taxon>
        <taxon>Candidatus Dojkabacteria</taxon>
    </lineage>
</organism>
<evidence type="ECO:0000256" key="4">
    <source>
        <dbReference type="ARBA" id="ARBA00022840"/>
    </source>
</evidence>
<sequence length="245" mass="27593">MEQKPIIQVRNLKKSFFLPHQRHDSLVEFLSNPLRIFKPGGEQFTVLKDIDLDIHQGEFVGIMGRNGSGKSTLLKIMAGIYTPTSGSVKVTGKMVPFLELGVGFNPELTGRENIYLNGIILGMPKDFLKKKYEEIVEFSELEKFMDMPLKNYSSGMQVRLAFSIAIMADADIYILDEVLAVGDLAFQKKCFDVFRNYKEQKKTVVLVTHAPGSVRDFCDRAVFLKDGVLQINGSVEEVIKAYEQG</sequence>
<dbReference type="PANTHER" id="PTHR46743">
    <property type="entry name" value="TEICHOIC ACIDS EXPORT ATP-BINDING PROTEIN TAGH"/>
    <property type="match status" value="1"/>
</dbReference>
<evidence type="ECO:0000259" key="5">
    <source>
        <dbReference type="PROSITE" id="PS50893"/>
    </source>
</evidence>
<dbReference type="Proteomes" id="UP000233417">
    <property type="component" value="Unassembled WGS sequence"/>
</dbReference>
<dbReference type="InterPro" id="IPR050683">
    <property type="entry name" value="Bact_Polysacc_Export_ATP-bd"/>
</dbReference>
<dbReference type="AlphaFoldDB" id="A0A2N2F3A1"/>
<dbReference type="GO" id="GO:0005524">
    <property type="term" value="F:ATP binding"/>
    <property type="evidence" value="ECO:0007669"/>
    <property type="project" value="UniProtKB-KW"/>
</dbReference>
<dbReference type="Pfam" id="PF00005">
    <property type="entry name" value="ABC_tran"/>
    <property type="match status" value="1"/>
</dbReference>
<dbReference type="GO" id="GO:0140359">
    <property type="term" value="F:ABC-type transporter activity"/>
    <property type="evidence" value="ECO:0007669"/>
    <property type="project" value="InterPro"/>
</dbReference>
<dbReference type="InterPro" id="IPR027417">
    <property type="entry name" value="P-loop_NTPase"/>
</dbReference>
<dbReference type="InterPro" id="IPR015860">
    <property type="entry name" value="ABC_transpr_TagH-like"/>
</dbReference>
<dbReference type="InterPro" id="IPR003593">
    <property type="entry name" value="AAA+_ATPase"/>
</dbReference>
<dbReference type="SUPFAM" id="SSF52540">
    <property type="entry name" value="P-loop containing nucleoside triphosphate hydrolases"/>
    <property type="match status" value="1"/>
</dbReference>
<proteinExistence type="inferred from homology"/>
<keyword evidence="3" id="KW-0547">Nucleotide-binding</keyword>
<dbReference type="CDD" id="cd03220">
    <property type="entry name" value="ABC_KpsT_Wzt"/>
    <property type="match status" value="1"/>
</dbReference>
<evidence type="ECO:0000256" key="3">
    <source>
        <dbReference type="ARBA" id="ARBA00022741"/>
    </source>
</evidence>
<accession>A0A2N2F3A1</accession>
<dbReference type="PROSITE" id="PS50893">
    <property type="entry name" value="ABC_TRANSPORTER_2"/>
    <property type="match status" value="1"/>
</dbReference>
<evidence type="ECO:0000313" key="7">
    <source>
        <dbReference type="Proteomes" id="UP000233417"/>
    </source>
</evidence>
<keyword evidence="2" id="KW-0813">Transport</keyword>
<evidence type="ECO:0000256" key="1">
    <source>
        <dbReference type="ARBA" id="ARBA00005417"/>
    </source>
</evidence>